<reference evidence="3" key="2">
    <citation type="submission" date="2017-02" db="UniProtKB">
        <authorList>
            <consortium name="WormBaseParasite"/>
        </authorList>
    </citation>
    <scope>IDENTIFICATION</scope>
</reference>
<name>A0A0K0D415_ANGCA</name>
<dbReference type="STRING" id="6313.A0A0K0D415"/>
<reference evidence="2" key="1">
    <citation type="submission" date="2012-09" db="EMBL/GenBank/DDBJ databases">
        <authorList>
            <person name="Martin A.A."/>
        </authorList>
    </citation>
    <scope>NUCLEOTIDE SEQUENCE</scope>
</reference>
<evidence type="ECO:0000313" key="2">
    <source>
        <dbReference type="Proteomes" id="UP000035642"/>
    </source>
</evidence>
<keyword evidence="1" id="KW-1133">Transmembrane helix</keyword>
<feature type="transmembrane region" description="Helical" evidence="1">
    <location>
        <begin position="147"/>
        <end position="167"/>
    </location>
</feature>
<evidence type="ECO:0000256" key="1">
    <source>
        <dbReference type="SAM" id="Phobius"/>
    </source>
</evidence>
<keyword evidence="2" id="KW-1185">Reference proteome</keyword>
<dbReference type="AlphaFoldDB" id="A0A0K0D415"/>
<protein>
    <submittedName>
        <fullName evidence="3">Neur_chan_LBD domain-containing protein</fullName>
    </submittedName>
</protein>
<evidence type="ECO:0000313" key="3">
    <source>
        <dbReference type="WBParaSite" id="ACAC_0000481001-mRNA-1"/>
    </source>
</evidence>
<proteinExistence type="predicted"/>
<sequence>LRNLAARKEQQAMQTDFYDRLRFVDPNLARVNKANTSNIDFTICSYSGQWYNQWTTMPMAGVGLTPFSSLPHQASVETKKDPGLKTVQLVGMEVAVELRKILVSKNAINFPRLINLLISDDLLVVEVVVQELDYGDVKDLVHWKIGVMCKMLPAVGLIAGVYASFILG</sequence>
<dbReference type="WBParaSite" id="ACAC_0000481001-mRNA-1">
    <property type="protein sequence ID" value="ACAC_0000481001-mRNA-1"/>
    <property type="gene ID" value="ACAC_0000481001"/>
</dbReference>
<organism evidence="2 3">
    <name type="scientific">Angiostrongylus cantonensis</name>
    <name type="common">Rat lungworm</name>
    <dbReference type="NCBI Taxonomy" id="6313"/>
    <lineage>
        <taxon>Eukaryota</taxon>
        <taxon>Metazoa</taxon>
        <taxon>Ecdysozoa</taxon>
        <taxon>Nematoda</taxon>
        <taxon>Chromadorea</taxon>
        <taxon>Rhabditida</taxon>
        <taxon>Rhabditina</taxon>
        <taxon>Rhabditomorpha</taxon>
        <taxon>Strongyloidea</taxon>
        <taxon>Metastrongylidae</taxon>
        <taxon>Angiostrongylus</taxon>
    </lineage>
</organism>
<keyword evidence="1" id="KW-0812">Transmembrane</keyword>
<accession>A0A0K0D415</accession>
<keyword evidence="1" id="KW-0472">Membrane</keyword>
<dbReference type="Proteomes" id="UP000035642">
    <property type="component" value="Unassembled WGS sequence"/>
</dbReference>